<evidence type="ECO:0000259" key="9">
    <source>
        <dbReference type="Pfam" id="PF05285"/>
    </source>
</evidence>
<name>A0A8C7HYR2_ONCKI</name>
<dbReference type="SUPFAM" id="SSF48371">
    <property type="entry name" value="ARM repeat"/>
    <property type="match status" value="1"/>
</dbReference>
<comment type="subcellular location">
    <subcellularLocation>
        <location evidence="7">Nucleus</location>
        <location evidence="7">Nucleolus</location>
    </subcellularLocation>
</comment>
<feature type="compositionally biased region" description="Acidic residues" evidence="8">
    <location>
        <begin position="431"/>
        <end position="444"/>
    </location>
</feature>
<dbReference type="InterPro" id="IPR007949">
    <property type="entry name" value="SDA1_MD"/>
</dbReference>
<accession>A0A8C7HYR2</accession>
<proteinExistence type="inferred from homology"/>
<feature type="domain" description="SDA1 middle" evidence="9">
    <location>
        <begin position="432"/>
        <end position="569"/>
    </location>
</feature>
<dbReference type="Pfam" id="PF05285">
    <property type="entry name" value="SDA1_dom"/>
    <property type="match status" value="1"/>
</dbReference>
<evidence type="ECO:0000313" key="13">
    <source>
        <dbReference type="Proteomes" id="UP000694557"/>
    </source>
</evidence>
<keyword evidence="5 7" id="KW-0653">Protein transport</keyword>
<feature type="region of interest" description="Disordered" evidence="8">
    <location>
        <begin position="553"/>
        <end position="621"/>
    </location>
</feature>
<organism evidence="12 13">
    <name type="scientific">Oncorhynchus kisutch</name>
    <name type="common">Coho salmon</name>
    <name type="synonym">Salmo kisutch</name>
    <dbReference type="NCBI Taxonomy" id="8019"/>
    <lineage>
        <taxon>Eukaryota</taxon>
        <taxon>Metazoa</taxon>
        <taxon>Chordata</taxon>
        <taxon>Craniata</taxon>
        <taxon>Vertebrata</taxon>
        <taxon>Euteleostomi</taxon>
        <taxon>Actinopterygii</taxon>
        <taxon>Neopterygii</taxon>
        <taxon>Teleostei</taxon>
        <taxon>Protacanthopterygii</taxon>
        <taxon>Salmoniformes</taxon>
        <taxon>Salmonidae</taxon>
        <taxon>Salmoninae</taxon>
        <taxon>Oncorhynchus</taxon>
    </lineage>
</organism>
<dbReference type="InterPro" id="IPR048292">
    <property type="entry name" value="SDA1_C"/>
</dbReference>
<evidence type="ECO:0000256" key="4">
    <source>
        <dbReference type="ARBA" id="ARBA00022517"/>
    </source>
</evidence>
<dbReference type="PANTHER" id="PTHR12730">
    <property type="entry name" value="HSDA/SDA1-RELATED"/>
    <property type="match status" value="1"/>
</dbReference>
<protein>
    <recommendedName>
        <fullName evidence="7">Protein SDA1</fullName>
    </recommendedName>
</protein>
<feature type="compositionally biased region" description="Basic residues" evidence="8">
    <location>
        <begin position="594"/>
        <end position="616"/>
    </location>
</feature>
<feature type="domain" description="SDA1 N-terminal" evidence="10">
    <location>
        <begin position="62"/>
        <end position="421"/>
    </location>
</feature>
<dbReference type="GeneTree" id="ENSGT00390000010355"/>
<dbReference type="InterPro" id="IPR027312">
    <property type="entry name" value="Sda1"/>
</dbReference>
<evidence type="ECO:0000256" key="5">
    <source>
        <dbReference type="ARBA" id="ARBA00022927"/>
    </source>
</evidence>
<dbReference type="Proteomes" id="UP000694557">
    <property type="component" value="Unassembled WGS sequence"/>
</dbReference>
<reference evidence="12" key="1">
    <citation type="submission" date="2025-08" db="UniProtKB">
        <authorList>
            <consortium name="Ensembl"/>
        </authorList>
    </citation>
    <scope>IDENTIFICATION</scope>
</reference>
<dbReference type="Ensembl" id="ENSOKIT00005069173.1">
    <property type="protein sequence ID" value="ENSOKIP00005065064.1"/>
    <property type="gene ID" value="ENSOKIG00005027847.1"/>
</dbReference>
<comment type="function">
    <text evidence="1 7">Required for 60S pre-ribosomal subunits export to the cytoplasm.</text>
</comment>
<dbReference type="Pfam" id="PF08158">
    <property type="entry name" value="SDA1_HEAT"/>
    <property type="match status" value="1"/>
</dbReference>
<dbReference type="GO" id="GO:0005730">
    <property type="term" value="C:nucleolus"/>
    <property type="evidence" value="ECO:0007669"/>
    <property type="project" value="UniProtKB-SubCell"/>
</dbReference>
<keyword evidence="13" id="KW-1185">Reference proteome</keyword>
<sequence length="637" mass="73754">MSGRHNNKLPTNLPQLQNLIKRDPQSYTEEFLQQYRHYQSNVQIFKLQPDKPNKELADLVMFLAQVGHCYLQQLASFPQELTEILMNHHTVLEPDLRMTFCKALILLRNKDLINPTGLLELFFELLRCHDKLLRKTLYSHIVHDIKNINSKHKNNKVNTTLQNFMYTMLRDSNPLAAKISLDVMIELYKRNIWNDAKTVNVITTACFSKVTKILVAGMKFFLGKDEDEKRESDSESEEEGPSARDLMVRYSTGRKTSKNKKKMEKAMKVLKKHKKKKKVEVFNFSAIHLIHDPQDFSEKLLKQLEDSNERFEVKIMMMELISRLVGIHELFLFNYYPFVQRFIQPHQREVTKILLCAAQSSHQLVPPEIIQPVIMTIANNFVTDRNSGEVMCVGINAIKEVAARCPLAITEELLQDLAQYKIRLTSEVLEVEEKEEGEEGDGDGWESASSISGGDDDDEDGEWINVHHSSDEDTAEMAEKLKTMDPEERKAKAAAVSSSRLLTQDDFKKIRLAQMAKEVNAAPGKGQKRKIVEDDDGERGEILTLRDIEKLHKKPKADKESRLATAQAGRSDRKEFVKKRKEKLNPFASTSNKDKKRNKDFRMMRHSRNVRTKNKRSFRDKQIALRDALIKRKKQYK</sequence>
<evidence type="ECO:0000256" key="6">
    <source>
        <dbReference type="ARBA" id="ARBA00023242"/>
    </source>
</evidence>
<evidence type="ECO:0000313" key="12">
    <source>
        <dbReference type="Ensembl" id="ENSOKIP00005065064.1"/>
    </source>
</evidence>
<dbReference type="GO" id="GO:0000055">
    <property type="term" value="P:ribosomal large subunit export from nucleus"/>
    <property type="evidence" value="ECO:0007669"/>
    <property type="project" value="UniProtKB-UniRule"/>
</dbReference>
<feature type="domain" description="SDA1 C-terminal" evidence="11">
    <location>
        <begin position="589"/>
        <end position="634"/>
    </location>
</feature>
<dbReference type="AlphaFoldDB" id="A0A8C7HYR2"/>
<keyword evidence="6 7" id="KW-0539">Nucleus</keyword>
<evidence type="ECO:0000256" key="7">
    <source>
        <dbReference type="RuleBase" id="RU365057"/>
    </source>
</evidence>
<gene>
    <name evidence="12" type="primary">SDAD1</name>
    <name evidence="12" type="synonym">sdad1</name>
</gene>
<keyword evidence="3 7" id="KW-0813">Transport</keyword>
<reference evidence="12" key="2">
    <citation type="submission" date="2025-09" db="UniProtKB">
        <authorList>
            <consortium name="Ensembl"/>
        </authorList>
    </citation>
    <scope>IDENTIFICATION</scope>
</reference>
<keyword evidence="4 7" id="KW-0690">Ribosome biogenesis</keyword>
<dbReference type="Pfam" id="PF21638">
    <property type="entry name" value="SDA1_C"/>
    <property type="match status" value="1"/>
</dbReference>
<feature type="region of interest" description="Disordered" evidence="8">
    <location>
        <begin position="431"/>
        <end position="476"/>
    </location>
</feature>
<evidence type="ECO:0000256" key="1">
    <source>
        <dbReference type="ARBA" id="ARBA00003823"/>
    </source>
</evidence>
<evidence type="ECO:0000259" key="11">
    <source>
        <dbReference type="Pfam" id="PF21638"/>
    </source>
</evidence>
<evidence type="ECO:0000256" key="8">
    <source>
        <dbReference type="SAM" id="MobiDB-lite"/>
    </source>
</evidence>
<feature type="region of interest" description="Disordered" evidence="8">
    <location>
        <begin position="228"/>
        <end position="247"/>
    </location>
</feature>
<evidence type="ECO:0000259" key="10">
    <source>
        <dbReference type="Pfam" id="PF08158"/>
    </source>
</evidence>
<comment type="similarity">
    <text evidence="2 7">Belongs to the SDA1 family.</text>
</comment>
<dbReference type="GO" id="GO:0015031">
    <property type="term" value="P:protein transport"/>
    <property type="evidence" value="ECO:0007669"/>
    <property type="project" value="UniProtKB-KW"/>
</dbReference>
<evidence type="ECO:0000256" key="2">
    <source>
        <dbReference type="ARBA" id="ARBA00005783"/>
    </source>
</evidence>
<dbReference type="PANTHER" id="PTHR12730:SF0">
    <property type="entry name" value="PROTEIN SDA1 HOMOLOG"/>
    <property type="match status" value="1"/>
</dbReference>
<dbReference type="GO" id="GO:0042273">
    <property type="term" value="P:ribosomal large subunit biogenesis"/>
    <property type="evidence" value="ECO:0007669"/>
    <property type="project" value="UniProtKB-UniRule"/>
</dbReference>
<dbReference type="InterPro" id="IPR012977">
    <property type="entry name" value="SDA1_N"/>
</dbReference>
<dbReference type="InterPro" id="IPR016024">
    <property type="entry name" value="ARM-type_fold"/>
</dbReference>
<evidence type="ECO:0000256" key="3">
    <source>
        <dbReference type="ARBA" id="ARBA00022448"/>
    </source>
</evidence>